<reference evidence="11" key="1">
    <citation type="submission" date="2024-06" db="EMBL/GenBank/DDBJ databases">
        <authorList>
            <person name="Coelho C."/>
            <person name="Bento M."/>
            <person name="Garcia E."/>
            <person name="Camelo A."/>
            <person name="Brandao I."/>
            <person name="Espirito Santo C."/>
            <person name="Trovao J."/>
            <person name="Verissimo A."/>
            <person name="Costa J."/>
            <person name="Tiago I."/>
        </authorList>
    </citation>
    <scope>NUCLEOTIDE SEQUENCE</scope>
    <source>
        <strain evidence="11">KWT182</strain>
    </source>
</reference>
<name>A0AAU7QF93_9GAMM</name>
<dbReference type="CDD" id="cd01335">
    <property type="entry name" value="Radical_SAM"/>
    <property type="match status" value="1"/>
</dbReference>
<dbReference type="SFLD" id="SFLDG01118">
    <property type="entry name" value="activating_enzymes__group_2"/>
    <property type="match status" value="1"/>
</dbReference>
<dbReference type="EC" id="1.97.1.-" evidence="11"/>
<sequence>MRSSEPAPPPGSDAAAMLVSASGMDAMDMPAPTSGNDARVMPVLTSGIKSTAMQAPASGMDAMDMPAPTSGNDARVMPVLTSGIKSTAMQAPASGFDSAAMPAPAASASRTEGAVAGWIFNIQRYSLHDGEGIRTLVFLKGCPLRCAWCSNPESQEPLPEITFDSAKCLGNDCGFCLERCPTQSLGIDAGGIVRPAAQACGQCRQCVAACPTHALHYFGERMTATQVMDSVEADSLFYARSRGGVTLSGGEPLMQADFALLLLREAKKRHIDTTLETCGYGPWPALRALAGYCDGIYFDIKSLNDAKHRQFTRRSNRRILANLSNLRRQFPQVPIHVRTPLVPGFNDSREDIARIIDFIAPLPGVSYEILPYHRLGSDKYRLLGRPYPPGDLRLPTETAETLIAHARRRLGRRYGPPGP</sequence>
<dbReference type="InterPro" id="IPR001989">
    <property type="entry name" value="Radical_activat_CS"/>
</dbReference>
<dbReference type="SFLD" id="SFLDG01066">
    <property type="entry name" value="organic_radical-activating_enz"/>
    <property type="match status" value="1"/>
</dbReference>
<evidence type="ECO:0000256" key="1">
    <source>
        <dbReference type="ARBA" id="ARBA00001966"/>
    </source>
</evidence>
<dbReference type="Gene3D" id="3.20.20.70">
    <property type="entry name" value="Aldolase class I"/>
    <property type="match status" value="1"/>
</dbReference>
<dbReference type="InterPro" id="IPR040074">
    <property type="entry name" value="BssD/PflA/YjjW"/>
</dbReference>
<dbReference type="PANTHER" id="PTHR30352:SF4">
    <property type="entry name" value="PYRUVATE FORMATE-LYASE 2-ACTIVATING ENZYME"/>
    <property type="match status" value="1"/>
</dbReference>
<dbReference type="Gene3D" id="3.30.70.20">
    <property type="match status" value="1"/>
</dbReference>
<feature type="domain" description="4Fe-4S ferredoxin-type" evidence="9">
    <location>
        <begin position="191"/>
        <end position="220"/>
    </location>
</feature>
<keyword evidence="3" id="KW-0004">4Fe-4S</keyword>
<dbReference type="GO" id="GO:0051539">
    <property type="term" value="F:4 iron, 4 sulfur cluster binding"/>
    <property type="evidence" value="ECO:0007669"/>
    <property type="project" value="UniProtKB-KW"/>
</dbReference>
<dbReference type="InterPro" id="IPR058240">
    <property type="entry name" value="rSAM_sf"/>
</dbReference>
<dbReference type="GO" id="GO:0046872">
    <property type="term" value="F:metal ion binding"/>
    <property type="evidence" value="ECO:0007669"/>
    <property type="project" value="UniProtKB-KW"/>
</dbReference>
<dbReference type="InterPro" id="IPR007197">
    <property type="entry name" value="rSAM"/>
</dbReference>
<evidence type="ECO:0000259" key="10">
    <source>
        <dbReference type="PROSITE" id="PS51918"/>
    </source>
</evidence>
<keyword evidence="4" id="KW-0949">S-adenosyl-L-methionine</keyword>
<dbReference type="SUPFAM" id="SSF102114">
    <property type="entry name" value="Radical SAM enzymes"/>
    <property type="match status" value="1"/>
</dbReference>
<keyword evidence="7" id="KW-0408">Iron</keyword>
<gene>
    <name evidence="11" type="ORF">ABK905_10500</name>
</gene>
<dbReference type="SFLD" id="SFLDS00029">
    <property type="entry name" value="Radical_SAM"/>
    <property type="match status" value="1"/>
</dbReference>
<feature type="domain" description="4Fe-4S ferredoxin-type" evidence="9">
    <location>
        <begin position="159"/>
        <end position="190"/>
    </location>
</feature>
<feature type="domain" description="Radical SAM core" evidence="10">
    <location>
        <begin position="128"/>
        <end position="413"/>
    </location>
</feature>
<evidence type="ECO:0000313" key="11">
    <source>
        <dbReference type="EMBL" id="XBS71322.1"/>
    </source>
</evidence>
<dbReference type="EMBL" id="CP157947">
    <property type="protein sequence ID" value="XBS71322.1"/>
    <property type="molecule type" value="Genomic_DNA"/>
</dbReference>
<evidence type="ECO:0000259" key="9">
    <source>
        <dbReference type="PROSITE" id="PS51379"/>
    </source>
</evidence>
<dbReference type="Pfam" id="PF13237">
    <property type="entry name" value="Fer4_10"/>
    <property type="match status" value="1"/>
</dbReference>
<dbReference type="PROSITE" id="PS00198">
    <property type="entry name" value="4FE4S_FER_1"/>
    <property type="match status" value="1"/>
</dbReference>
<organism evidence="11">
    <name type="scientific">Acerihabitans sp. KWT182</name>
    <dbReference type="NCBI Taxonomy" id="3157919"/>
    <lineage>
        <taxon>Bacteria</taxon>
        <taxon>Pseudomonadati</taxon>
        <taxon>Pseudomonadota</taxon>
        <taxon>Gammaproteobacteria</taxon>
        <taxon>Enterobacterales</taxon>
        <taxon>Pectobacteriaceae</taxon>
        <taxon>Acerihabitans</taxon>
    </lineage>
</organism>
<dbReference type="NCBIfam" id="TIGR02494">
    <property type="entry name" value="PFLE_PFLC"/>
    <property type="match status" value="1"/>
</dbReference>
<dbReference type="InterPro" id="IPR017896">
    <property type="entry name" value="4Fe4S_Fe-S-bd"/>
</dbReference>
<evidence type="ECO:0000256" key="7">
    <source>
        <dbReference type="ARBA" id="ARBA00023004"/>
    </source>
</evidence>
<evidence type="ECO:0000256" key="3">
    <source>
        <dbReference type="ARBA" id="ARBA00022485"/>
    </source>
</evidence>
<dbReference type="AlphaFoldDB" id="A0AAU7QF93"/>
<keyword evidence="8" id="KW-0411">Iron-sulfur</keyword>
<dbReference type="InterPro" id="IPR034457">
    <property type="entry name" value="Organic_radical-activating"/>
</dbReference>
<comment type="similarity">
    <text evidence="2">Belongs to the organic radical-activating enzymes family.</text>
</comment>
<keyword evidence="6 11" id="KW-0560">Oxidoreductase</keyword>
<accession>A0AAU7QF93</accession>
<dbReference type="GO" id="GO:0016491">
    <property type="term" value="F:oxidoreductase activity"/>
    <property type="evidence" value="ECO:0007669"/>
    <property type="project" value="UniProtKB-KW"/>
</dbReference>
<dbReference type="InterPro" id="IPR013785">
    <property type="entry name" value="Aldolase_TIM"/>
</dbReference>
<protein>
    <submittedName>
        <fullName evidence="11">Glycyl-radical enzyme activating protein</fullName>
        <ecNumber evidence="11">1.97.1.-</ecNumber>
    </submittedName>
</protein>
<dbReference type="PROSITE" id="PS01087">
    <property type="entry name" value="RADICAL_ACTIVATING"/>
    <property type="match status" value="1"/>
</dbReference>
<evidence type="ECO:0000256" key="4">
    <source>
        <dbReference type="ARBA" id="ARBA00022691"/>
    </source>
</evidence>
<dbReference type="Pfam" id="PF04055">
    <property type="entry name" value="Radical_SAM"/>
    <property type="match status" value="1"/>
</dbReference>
<dbReference type="PROSITE" id="PS51379">
    <property type="entry name" value="4FE4S_FER_2"/>
    <property type="match status" value="2"/>
</dbReference>
<evidence type="ECO:0000256" key="5">
    <source>
        <dbReference type="ARBA" id="ARBA00022723"/>
    </source>
</evidence>
<dbReference type="PANTHER" id="PTHR30352">
    <property type="entry name" value="PYRUVATE FORMATE-LYASE-ACTIVATING ENZYME"/>
    <property type="match status" value="1"/>
</dbReference>
<keyword evidence="5" id="KW-0479">Metal-binding</keyword>
<dbReference type="InterPro" id="IPR017900">
    <property type="entry name" value="4Fe4S_Fe_S_CS"/>
</dbReference>
<comment type="cofactor">
    <cofactor evidence="1">
        <name>[4Fe-4S] cluster</name>
        <dbReference type="ChEBI" id="CHEBI:49883"/>
    </cofactor>
</comment>
<evidence type="ECO:0000256" key="8">
    <source>
        <dbReference type="ARBA" id="ARBA00023014"/>
    </source>
</evidence>
<evidence type="ECO:0000256" key="6">
    <source>
        <dbReference type="ARBA" id="ARBA00023002"/>
    </source>
</evidence>
<proteinExistence type="inferred from homology"/>
<dbReference type="SUPFAM" id="SSF54862">
    <property type="entry name" value="4Fe-4S ferredoxins"/>
    <property type="match status" value="1"/>
</dbReference>
<evidence type="ECO:0000256" key="2">
    <source>
        <dbReference type="ARBA" id="ARBA00009777"/>
    </source>
</evidence>
<dbReference type="PROSITE" id="PS51918">
    <property type="entry name" value="RADICAL_SAM"/>
    <property type="match status" value="1"/>
</dbReference>